<proteinExistence type="inferred from homology"/>
<evidence type="ECO:0000313" key="5">
    <source>
        <dbReference type="EMBL" id="MBI1683101.1"/>
    </source>
</evidence>
<name>A0ABS0SUY9_9CAUL</name>
<evidence type="ECO:0000313" key="6">
    <source>
        <dbReference type="Proteomes" id="UP000639859"/>
    </source>
</evidence>
<evidence type="ECO:0000256" key="3">
    <source>
        <dbReference type="ARBA" id="ARBA00022833"/>
    </source>
</evidence>
<dbReference type="PANTHER" id="PTHR28620">
    <property type="entry name" value="CENTROMERE PROTEIN V"/>
    <property type="match status" value="1"/>
</dbReference>
<keyword evidence="2" id="KW-0479">Metal-binding</keyword>
<dbReference type="InterPro" id="IPR011057">
    <property type="entry name" value="Mss4-like_sf"/>
</dbReference>
<gene>
    <name evidence="5" type="ORF">I4Q42_05410</name>
</gene>
<dbReference type="InterPro" id="IPR006913">
    <property type="entry name" value="CENP-V/GFA"/>
</dbReference>
<dbReference type="Pfam" id="PF04828">
    <property type="entry name" value="GFA"/>
    <property type="match status" value="1"/>
</dbReference>
<keyword evidence="6" id="KW-1185">Reference proteome</keyword>
<keyword evidence="3" id="KW-0862">Zinc</keyword>
<dbReference type="Gene3D" id="2.170.150.70">
    <property type="match status" value="1"/>
</dbReference>
<feature type="domain" description="CENP-V/GFA" evidence="4">
    <location>
        <begin position="3"/>
        <end position="122"/>
    </location>
</feature>
<dbReference type="PROSITE" id="PS51891">
    <property type="entry name" value="CENP_V_GFA"/>
    <property type="match status" value="1"/>
</dbReference>
<sequence>MPVKGSCHCGATQFEVETAPTEITECNCSYCSKRGNLAAYYTPETFRLLTARDRVSTYQFGHYLGSHHHCAICGCGTYSEFPDFSTGKPDYDKPRVSINARLLDDFDPAPVQRRYVNGRDDW</sequence>
<dbReference type="InterPro" id="IPR052355">
    <property type="entry name" value="CENP-V-like"/>
</dbReference>
<organism evidence="5 6">
    <name type="scientific">Caulobacter hibisci</name>
    <dbReference type="NCBI Taxonomy" id="2035993"/>
    <lineage>
        <taxon>Bacteria</taxon>
        <taxon>Pseudomonadati</taxon>
        <taxon>Pseudomonadota</taxon>
        <taxon>Alphaproteobacteria</taxon>
        <taxon>Caulobacterales</taxon>
        <taxon>Caulobacteraceae</taxon>
        <taxon>Caulobacter</taxon>
    </lineage>
</organism>
<dbReference type="SUPFAM" id="SSF51316">
    <property type="entry name" value="Mss4-like"/>
    <property type="match status" value="1"/>
</dbReference>
<dbReference type="RefSeq" id="WP_198575032.1">
    <property type="nucleotide sequence ID" value="NZ_JADWOX010000002.1"/>
</dbReference>
<dbReference type="PANTHER" id="PTHR28620:SF1">
    <property type="entry name" value="CENP-V_GFA DOMAIN-CONTAINING PROTEIN"/>
    <property type="match status" value="1"/>
</dbReference>
<dbReference type="EMBL" id="JADWOX010000002">
    <property type="protein sequence ID" value="MBI1683101.1"/>
    <property type="molecule type" value="Genomic_DNA"/>
</dbReference>
<comment type="similarity">
    <text evidence="1">Belongs to the Gfa family.</text>
</comment>
<reference evidence="5 6" key="1">
    <citation type="submission" date="2020-11" db="EMBL/GenBank/DDBJ databases">
        <title>genome sequence of strain KACC 18849.</title>
        <authorList>
            <person name="Gao J."/>
            <person name="Zhang X."/>
        </authorList>
    </citation>
    <scope>NUCLEOTIDE SEQUENCE [LARGE SCALE GENOMIC DNA]</scope>
    <source>
        <strain evidence="5 6">KACC 18849</strain>
    </source>
</reference>
<comment type="caution">
    <text evidence="5">The sequence shown here is derived from an EMBL/GenBank/DDBJ whole genome shotgun (WGS) entry which is preliminary data.</text>
</comment>
<evidence type="ECO:0000256" key="1">
    <source>
        <dbReference type="ARBA" id="ARBA00005495"/>
    </source>
</evidence>
<protein>
    <submittedName>
        <fullName evidence="5">GFA family protein</fullName>
    </submittedName>
</protein>
<evidence type="ECO:0000256" key="2">
    <source>
        <dbReference type="ARBA" id="ARBA00022723"/>
    </source>
</evidence>
<evidence type="ECO:0000259" key="4">
    <source>
        <dbReference type="PROSITE" id="PS51891"/>
    </source>
</evidence>
<accession>A0ABS0SUY9</accession>
<dbReference type="Proteomes" id="UP000639859">
    <property type="component" value="Unassembled WGS sequence"/>
</dbReference>